<protein>
    <recommendedName>
        <fullName evidence="4">DUF4019 domain-containing protein</fullName>
    </recommendedName>
</protein>
<evidence type="ECO:0008006" key="4">
    <source>
        <dbReference type="Google" id="ProtNLM"/>
    </source>
</evidence>
<name>A0A0W0S0X6_9GAMM</name>
<gene>
    <name evidence="2" type="ORF">Lbru_3223</name>
</gene>
<dbReference type="AlphaFoldDB" id="A0A0W0S0X6"/>
<evidence type="ECO:0000313" key="3">
    <source>
        <dbReference type="Proteomes" id="UP000054742"/>
    </source>
</evidence>
<feature type="signal peptide" evidence="1">
    <location>
        <begin position="1"/>
        <end position="22"/>
    </location>
</feature>
<proteinExistence type="predicted"/>
<evidence type="ECO:0000313" key="2">
    <source>
        <dbReference type="EMBL" id="KTC77116.1"/>
    </source>
</evidence>
<dbReference type="Proteomes" id="UP000054742">
    <property type="component" value="Unassembled WGS sequence"/>
</dbReference>
<accession>A0A0W0S0X6</accession>
<feature type="chain" id="PRO_5006911516" description="DUF4019 domain-containing protein" evidence="1">
    <location>
        <begin position="23"/>
        <end position="155"/>
    </location>
</feature>
<evidence type="ECO:0000256" key="1">
    <source>
        <dbReference type="SAM" id="SignalP"/>
    </source>
</evidence>
<dbReference type="RefSeq" id="WP_058443160.1">
    <property type="nucleotide sequence ID" value="NZ_CAAAHU010000008.1"/>
</dbReference>
<dbReference type="STRING" id="29422.Lbru_3223"/>
<dbReference type="PATRIC" id="fig|29422.6.peg.3405"/>
<organism evidence="2 3">
    <name type="scientific">Legionella brunensis</name>
    <dbReference type="NCBI Taxonomy" id="29422"/>
    <lineage>
        <taxon>Bacteria</taxon>
        <taxon>Pseudomonadati</taxon>
        <taxon>Pseudomonadota</taxon>
        <taxon>Gammaproteobacteria</taxon>
        <taxon>Legionellales</taxon>
        <taxon>Legionellaceae</taxon>
        <taxon>Legionella</taxon>
    </lineage>
</organism>
<reference evidence="2 3" key="1">
    <citation type="submission" date="2015-11" db="EMBL/GenBank/DDBJ databases">
        <title>Genomic analysis of 38 Legionella species identifies large and diverse effector repertoires.</title>
        <authorList>
            <person name="Burstein D."/>
            <person name="Amaro F."/>
            <person name="Zusman T."/>
            <person name="Lifshitz Z."/>
            <person name="Cohen O."/>
            <person name="Gilbert J.A."/>
            <person name="Pupko T."/>
            <person name="Shuman H.A."/>
            <person name="Segal G."/>
        </authorList>
    </citation>
    <scope>NUCLEOTIDE SEQUENCE [LARGE SCALE GENOMIC DNA]</scope>
    <source>
        <strain evidence="2 3">ATCC 43878</strain>
    </source>
</reference>
<dbReference type="EMBL" id="LNXV01000036">
    <property type="protein sequence ID" value="KTC77116.1"/>
    <property type="molecule type" value="Genomic_DNA"/>
</dbReference>
<keyword evidence="3" id="KW-1185">Reference proteome</keyword>
<comment type="caution">
    <text evidence="2">The sequence shown here is derived from an EMBL/GenBank/DDBJ whole genome shotgun (WGS) entry which is preliminary data.</text>
</comment>
<sequence>MKLSTSMVFSVVLSFCSTIATAEAISQSESDAARILMLEKALAPSNPDDAASMFAKANKERNGAVQFMLFSDQLKNKYKANWPNWVSGASSPWITSYAIKKIAQSKNSYQFKITYQWATSAGPFQPSLVQTIVIEPVPKEINSSQEWWITKFNER</sequence>
<keyword evidence="1" id="KW-0732">Signal</keyword>